<gene>
    <name evidence="1" type="ORF">CR513_14699</name>
</gene>
<evidence type="ECO:0000313" key="2">
    <source>
        <dbReference type="Proteomes" id="UP000257109"/>
    </source>
</evidence>
<comment type="caution">
    <text evidence="1">The sequence shown here is derived from an EMBL/GenBank/DDBJ whole genome shotgun (WGS) entry which is preliminary data.</text>
</comment>
<feature type="non-terminal residue" evidence="1">
    <location>
        <position position="1"/>
    </location>
</feature>
<name>A0A371HGR5_MUCPR</name>
<sequence length="83" mass="9501">MLDLDLDPRCEDERERPLLVEDLKEVSIGPKPAHKTQIGTALTKEDESRFMDVFTWSSADMPEIEPDFLCHHLSFSLGFRPVA</sequence>
<accession>A0A371HGR5</accession>
<dbReference type="OrthoDB" id="2919534at2759"/>
<evidence type="ECO:0000313" key="1">
    <source>
        <dbReference type="EMBL" id="RDY01914.1"/>
    </source>
</evidence>
<protein>
    <submittedName>
        <fullName evidence="1">Uncharacterized protein</fullName>
    </submittedName>
</protein>
<keyword evidence="2" id="KW-1185">Reference proteome</keyword>
<dbReference type="EMBL" id="QJKJ01002652">
    <property type="protein sequence ID" value="RDY01914.1"/>
    <property type="molecule type" value="Genomic_DNA"/>
</dbReference>
<organism evidence="1 2">
    <name type="scientific">Mucuna pruriens</name>
    <name type="common">Velvet bean</name>
    <name type="synonym">Dolichos pruriens</name>
    <dbReference type="NCBI Taxonomy" id="157652"/>
    <lineage>
        <taxon>Eukaryota</taxon>
        <taxon>Viridiplantae</taxon>
        <taxon>Streptophyta</taxon>
        <taxon>Embryophyta</taxon>
        <taxon>Tracheophyta</taxon>
        <taxon>Spermatophyta</taxon>
        <taxon>Magnoliopsida</taxon>
        <taxon>eudicotyledons</taxon>
        <taxon>Gunneridae</taxon>
        <taxon>Pentapetalae</taxon>
        <taxon>rosids</taxon>
        <taxon>fabids</taxon>
        <taxon>Fabales</taxon>
        <taxon>Fabaceae</taxon>
        <taxon>Papilionoideae</taxon>
        <taxon>50 kb inversion clade</taxon>
        <taxon>NPAAA clade</taxon>
        <taxon>indigoferoid/millettioid clade</taxon>
        <taxon>Phaseoleae</taxon>
        <taxon>Mucuna</taxon>
    </lineage>
</organism>
<dbReference type="AlphaFoldDB" id="A0A371HGR5"/>
<reference evidence="1" key="1">
    <citation type="submission" date="2018-05" db="EMBL/GenBank/DDBJ databases">
        <title>Draft genome of Mucuna pruriens seed.</title>
        <authorList>
            <person name="Nnadi N.E."/>
            <person name="Vos R."/>
            <person name="Hasami M.H."/>
            <person name="Devisetty U.K."/>
            <person name="Aguiy J.C."/>
        </authorList>
    </citation>
    <scope>NUCLEOTIDE SEQUENCE [LARGE SCALE GENOMIC DNA]</scope>
    <source>
        <strain evidence="1">JCA_2017</strain>
    </source>
</reference>
<proteinExistence type="predicted"/>
<dbReference type="Proteomes" id="UP000257109">
    <property type="component" value="Unassembled WGS sequence"/>
</dbReference>